<evidence type="ECO:0000313" key="1">
    <source>
        <dbReference type="EMBL" id="MET3774315.1"/>
    </source>
</evidence>
<gene>
    <name evidence="1" type="ORF">ABIC98_003990</name>
</gene>
<accession>A0ACC6TL09</accession>
<evidence type="ECO:0000313" key="2">
    <source>
        <dbReference type="Proteomes" id="UP001549207"/>
    </source>
</evidence>
<reference evidence="1" key="1">
    <citation type="submission" date="2024-06" db="EMBL/GenBank/DDBJ databases">
        <title>Genomic Encyclopedia of Type Strains, Phase IV (KMG-IV): sequencing the most valuable type-strain genomes for metagenomic binning, comparative biology and taxonomic classification.</title>
        <authorList>
            <person name="Goeker M."/>
        </authorList>
    </citation>
    <scope>NUCLEOTIDE SEQUENCE</scope>
    <source>
        <strain evidence="1">SJCon</strain>
    </source>
</reference>
<dbReference type="Proteomes" id="UP001549207">
    <property type="component" value="Unassembled WGS sequence"/>
</dbReference>
<comment type="caution">
    <text evidence="1">The sequence shown here is derived from an EMBL/GenBank/DDBJ whole genome shotgun (WGS) entry which is preliminary data.</text>
</comment>
<keyword evidence="2" id="KW-1185">Reference proteome</keyword>
<dbReference type="EMBL" id="JBEPNJ010000026">
    <property type="protein sequence ID" value="MET3774315.1"/>
    <property type="molecule type" value="Genomic_DNA"/>
</dbReference>
<name>A0ACC6TL09_9MICC</name>
<sequence length="56" mass="6269">MNISPAFGVLGVLYAVFTITVAVLAVYALVLVIVFLRLRIAELKRTAPPRDDRLRR</sequence>
<proteinExistence type="predicted"/>
<protein>
    <submittedName>
        <fullName evidence="1">Membrane protein</fullName>
    </submittedName>
</protein>
<organism evidence="1 2">
    <name type="scientific">Arthrobacter nitrophenolicus</name>
    <dbReference type="NCBI Taxonomy" id="683150"/>
    <lineage>
        <taxon>Bacteria</taxon>
        <taxon>Bacillati</taxon>
        <taxon>Actinomycetota</taxon>
        <taxon>Actinomycetes</taxon>
        <taxon>Micrococcales</taxon>
        <taxon>Micrococcaceae</taxon>
        <taxon>Arthrobacter</taxon>
    </lineage>
</organism>